<evidence type="ECO:0000256" key="2">
    <source>
        <dbReference type="ARBA" id="ARBA00022840"/>
    </source>
</evidence>
<organism evidence="9 10">
    <name type="scientific">Halodesulfovibrio spirochaetisodalis</name>
    <dbReference type="NCBI Taxonomy" id="1560234"/>
    <lineage>
        <taxon>Bacteria</taxon>
        <taxon>Pseudomonadati</taxon>
        <taxon>Thermodesulfobacteriota</taxon>
        <taxon>Desulfovibrionia</taxon>
        <taxon>Desulfovibrionales</taxon>
        <taxon>Desulfovibrionaceae</taxon>
        <taxon>Halodesulfovibrio</taxon>
    </lineage>
</organism>
<dbReference type="AlphaFoldDB" id="A0A1B7XC43"/>
<dbReference type="Pfam" id="PF02954">
    <property type="entry name" value="HTH_8"/>
    <property type="match status" value="1"/>
</dbReference>
<evidence type="ECO:0000256" key="1">
    <source>
        <dbReference type="ARBA" id="ARBA00022741"/>
    </source>
</evidence>
<dbReference type="SMART" id="SM00382">
    <property type="entry name" value="AAA"/>
    <property type="match status" value="1"/>
</dbReference>
<feature type="domain" description="Sigma-54 factor interaction" evidence="6">
    <location>
        <begin position="291"/>
        <end position="518"/>
    </location>
</feature>
<dbReference type="PANTHER" id="PTHR32071">
    <property type="entry name" value="TRANSCRIPTIONAL REGULATORY PROTEIN"/>
    <property type="match status" value="1"/>
</dbReference>
<dbReference type="EMBL" id="JXMS01000015">
    <property type="protein sequence ID" value="OBQ51474.1"/>
    <property type="molecule type" value="Genomic_DNA"/>
</dbReference>
<dbReference type="Gene3D" id="3.40.50.2300">
    <property type="match status" value="1"/>
</dbReference>
<dbReference type="InterPro" id="IPR025662">
    <property type="entry name" value="Sigma_54_int_dom_ATP-bd_1"/>
</dbReference>
<dbReference type="RefSeq" id="WP_066855093.1">
    <property type="nucleotide sequence ID" value="NZ_JXMS01000015.1"/>
</dbReference>
<dbReference type="SMART" id="SM00448">
    <property type="entry name" value="REC"/>
    <property type="match status" value="1"/>
</dbReference>
<dbReference type="InterPro" id="IPR011006">
    <property type="entry name" value="CheY-like_superfamily"/>
</dbReference>
<dbReference type="SUPFAM" id="SSF52172">
    <property type="entry name" value="CheY-like"/>
    <property type="match status" value="1"/>
</dbReference>
<dbReference type="FunFam" id="3.40.50.300:FF:000006">
    <property type="entry name" value="DNA-binding transcriptional regulator NtrC"/>
    <property type="match status" value="1"/>
</dbReference>
<dbReference type="PROSITE" id="PS00675">
    <property type="entry name" value="SIGMA54_INTERACT_1"/>
    <property type="match status" value="1"/>
</dbReference>
<dbReference type="PROSITE" id="PS50113">
    <property type="entry name" value="PAC"/>
    <property type="match status" value="1"/>
</dbReference>
<dbReference type="InterPro" id="IPR058031">
    <property type="entry name" value="AAA_lid_NorR"/>
</dbReference>
<evidence type="ECO:0000259" key="8">
    <source>
        <dbReference type="PROSITE" id="PS50113"/>
    </source>
</evidence>
<dbReference type="PROSITE" id="PS00676">
    <property type="entry name" value="SIGMA54_INTERACT_2"/>
    <property type="match status" value="1"/>
</dbReference>
<dbReference type="GO" id="GO:0043565">
    <property type="term" value="F:sequence-specific DNA binding"/>
    <property type="evidence" value="ECO:0007669"/>
    <property type="project" value="InterPro"/>
</dbReference>
<dbReference type="Gene3D" id="1.10.10.60">
    <property type="entry name" value="Homeodomain-like"/>
    <property type="match status" value="1"/>
</dbReference>
<dbReference type="SUPFAM" id="SSF55785">
    <property type="entry name" value="PYP-like sensor domain (PAS domain)"/>
    <property type="match status" value="1"/>
</dbReference>
<dbReference type="InterPro" id="IPR027417">
    <property type="entry name" value="P-loop_NTPase"/>
</dbReference>
<dbReference type="InterPro" id="IPR013655">
    <property type="entry name" value="PAS_fold_3"/>
</dbReference>
<evidence type="ECO:0000313" key="9">
    <source>
        <dbReference type="EMBL" id="OBQ51474.1"/>
    </source>
</evidence>
<dbReference type="PROSITE" id="PS50110">
    <property type="entry name" value="RESPONSE_REGULATORY"/>
    <property type="match status" value="1"/>
</dbReference>
<dbReference type="OrthoDB" id="5464420at2"/>
<dbReference type="InterPro" id="IPR025943">
    <property type="entry name" value="Sigma_54_int_dom_ATP-bd_2"/>
</dbReference>
<evidence type="ECO:0000259" key="7">
    <source>
        <dbReference type="PROSITE" id="PS50110"/>
    </source>
</evidence>
<dbReference type="PROSITE" id="PS50045">
    <property type="entry name" value="SIGMA54_INTERACT_4"/>
    <property type="match status" value="1"/>
</dbReference>
<feature type="domain" description="PAC" evidence="8">
    <location>
        <begin position="222"/>
        <end position="274"/>
    </location>
</feature>
<evidence type="ECO:0000256" key="3">
    <source>
        <dbReference type="ARBA" id="ARBA00023015"/>
    </source>
</evidence>
<dbReference type="InterPro" id="IPR009057">
    <property type="entry name" value="Homeodomain-like_sf"/>
</dbReference>
<dbReference type="PANTHER" id="PTHR32071:SF121">
    <property type="entry name" value="SIGMA L-DEPENDENT TRANSCRIPTIONAL REGULATOR YQIR-RELATED"/>
    <property type="match status" value="1"/>
</dbReference>
<dbReference type="CDD" id="cd00009">
    <property type="entry name" value="AAA"/>
    <property type="match status" value="1"/>
</dbReference>
<dbReference type="InterPro" id="IPR000700">
    <property type="entry name" value="PAS-assoc_C"/>
</dbReference>
<keyword evidence="3" id="KW-0805">Transcription regulation</keyword>
<dbReference type="NCBIfam" id="TIGR00229">
    <property type="entry name" value="sensory_box"/>
    <property type="match status" value="1"/>
</dbReference>
<dbReference type="InterPro" id="IPR001789">
    <property type="entry name" value="Sig_transdc_resp-reg_receiver"/>
</dbReference>
<dbReference type="PATRIC" id="fig|1560234.3.peg.763"/>
<dbReference type="Proteomes" id="UP000091979">
    <property type="component" value="Unassembled WGS sequence"/>
</dbReference>
<evidence type="ECO:0000256" key="4">
    <source>
        <dbReference type="ARBA" id="ARBA00023163"/>
    </source>
</evidence>
<dbReference type="Gene3D" id="1.10.8.60">
    <property type="match status" value="1"/>
</dbReference>
<dbReference type="InterPro" id="IPR002078">
    <property type="entry name" value="Sigma_54_int"/>
</dbReference>
<dbReference type="Gene3D" id="3.40.50.300">
    <property type="entry name" value="P-loop containing nucleotide triphosphate hydrolases"/>
    <property type="match status" value="1"/>
</dbReference>
<dbReference type="STRING" id="1560234.SP90_09660"/>
<gene>
    <name evidence="9" type="ORF">SP90_09660</name>
</gene>
<feature type="domain" description="Response regulatory" evidence="7">
    <location>
        <begin position="6"/>
        <end position="121"/>
    </location>
</feature>
<dbReference type="SUPFAM" id="SSF52540">
    <property type="entry name" value="P-loop containing nucleoside triphosphate hydrolases"/>
    <property type="match status" value="1"/>
</dbReference>
<comment type="caution">
    <text evidence="9">The sequence shown here is derived from an EMBL/GenBank/DDBJ whole genome shotgun (WGS) entry which is preliminary data.</text>
</comment>
<dbReference type="GO" id="GO:0000160">
    <property type="term" value="P:phosphorelay signal transduction system"/>
    <property type="evidence" value="ECO:0007669"/>
    <property type="project" value="InterPro"/>
</dbReference>
<keyword evidence="4" id="KW-0804">Transcription</keyword>
<dbReference type="InterPro" id="IPR000014">
    <property type="entry name" value="PAS"/>
</dbReference>
<name>A0A1B7XC43_9BACT</name>
<dbReference type="InterPro" id="IPR035965">
    <property type="entry name" value="PAS-like_dom_sf"/>
</dbReference>
<evidence type="ECO:0000259" key="6">
    <source>
        <dbReference type="PROSITE" id="PS50045"/>
    </source>
</evidence>
<dbReference type="GO" id="GO:0006355">
    <property type="term" value="P:regulation of DNA-templated transcription"/>
    <property type="evidence" value="ECO:0007669"/>
    <property type="project" value="InterPro"/>
</dbReference>
<dbReference type="Gene3D" id="3.30.450.20">
    <property type="entry name" value="PAS domain"/>
    <property type="match status" value="1"/>
</dbReference>
<feature type="modified residue" description="4-aspartylphosphate" evidence="5">
    <location>
        <position position="54"/>
    </location>
</feature>
<dbReference type="CDD" id="cd00130">
    <property type="entry name" value="PAS"/>
    <property type="match status" value="1"/>
</dbReference>
<sequence>MRKKPLILVVDDNPVNLRILVDNLQEEYALVVAKTGEKALEHAVVQRPDLILLDIVLPDMDGFTVCEELQQQDSTRSIPVIFISSMQDPEHKTRAFSVGGVDYVTKPFHQAEVVARVHTHLLLKGMRERLEEKNVLVKQELSENKRQLNTLMDNLPGIAYRSDVDPQRTMQFMSVGTYELTGFPHTHFTEGGMEPFLSIVVEEDRAELTERLQASLAARLRFEHVYRIQTESGDARWVREQAVGLYDDDGIPFAIEGFISDVTESKMQELGICEENRLLKSKMKAHYFGNIVGDSEPMQNIYEMILKAGATDDNVIVYGESGTGKELVSRAVHDNSSRFERNYVPVNCGAIPEQLFESEFFGHKKGAFTGAVANRKGYLEQADNGTLFLDELGEISLIGQIKLLRAIEGGGFTPVGGTELVHSRPRIVAATNRDLMELVQQGQMRSDFYYRIHVVPIYIPPLRERKEDIPLLIDHFLRVLPDQDNRPPITTEVLNAFMAYDWPGNIREMQNALHQYLNLGTLSLGGERIITRSDRGGMQVLQEPLETAMSRFERQYIVDILKANDWHRSHTARTLQVDRRTLFRKMKQYEIDQE</sequence>
<reference evidence="9 10" key="1">
    <citation type="submission" date="2015-01" db="EMBL/GenBank/DDBJ databases">
        <title>Desulfovibrio sp. JC271 draft genome sequence.</title>
        <authorList>
            <person name="Shivani Y."/>
            <person name="Subhash Y."/>
            <person name="Sasikala C."/>
            <person name="Ramana C.V."/>
        </authorList>
    </citation>
    <scope>NUCLEOTIDE SEQUENCE [LARGE SCALE GENOMIC DNA]</scope>
    <source>
        <strain evidence="9 10">JC271</strain>
    </source>
</reference>
<keyword evidence="10" id="KW-1185">Reference proteome</keyword>
<keyword evidence="5" id="KW-0597">Phosphoprotein</keyword>
<evidence type="ECO:0000256" key="5">
    <source>
        <dbReference type="PROSITE-ProRule" id="PRU00169"/>
    </source>
</evidence>
<keyword evidence="1" id="KW-0547">Nucleotide-binding</keyword>
<dbReference type="Pfam" id="PF08447">
    <property type="entry name" value="PAS_3"/>
    <property type="match status" value="1"/>
</dbReference>
<dbReference type="SUPFAM" id="SSF46689">
    <property type="entry name" value="Homeodomain-like"/>
    <property type="match status" value="1"/>
</dbReference>
<dbReference type="InterPro" id="IPR002197">
    <property type="entry name" value="HTH_Fis"/>
</dbReference>
<evidence type="ECO:0000313" key="10">
    <source>
        <dbReference type="Proteomes" id="UP000091979"/>
    </source>
</evidence>
<proteinExistence type="predicted"/>
<dbReference type="Pfam" id="PF00158">
    <property type="entry name" value="Sigma54_activat"/>
    <property type="match status" value="1"/>
</dbReference>
<accession>A0A1B7XC43</accession>
<dbReference type="Pfam" id="PF00072">
    <property type="entry name" value="Response_reg"/>
    <property type="match status" value="1"/>
</dbReference>
<keyword evidence="2" id="KW-0067">ATP-binding</keyword>
<dbReference type="Pfam" id="PF25601">
    <property type="entry name" value="AAA_lid_14"/>
    <property type="match status" value="1"/>
</dbReference>
<dbReference type="InterPro" id="IPR003593">
    <property type="entry name" value="AAA+_ATPase"/>
</dbReference>
<dbReference type="GO" id="GO:0005524">
    <property type="term" value="F:ATP binding"/>
    <property type="evidence" value="ECO:0007669"/>
    <property type="project" value="UniProtKB-KW"/>
</dbReference>
<protein>
    <submittedName>
        <fullName evidence="9">RNA polymerase subunit sigma-54</fullName>
    </submittedName>
</protein>